<dbReference type="RefSeq" id="XP_024377781.1">
    <property type="nucleotide sequence ID" value="XM_024522013.2"/>
</dbReference>
<accession>A0A2K1KGM4</accession>
<dbReference type="Proteomes" id="UP000006727">
    <property type="component" value="Chromosome 6"/>
</dbReference>
<proteinExistence type="predicted"/>
<keyword evidence="3" id="KW-1185">Reference proteome</keyword>
<evidence type="ECO:0000313" key="3">
    <source>
        <dbReference type="Proteomes" id="UP000006727"/>
    </source>
</evidence>
<name>A0A2K1KGM4_PHYPA</name>
<dbReference type="EMBL" id="ABEU02000006">
    <property type="protein sequence ID" value="PNR52915.1"/>
    <property type="molecule type" value="Genomic_DNA"/>
</dbReference>
<dbReference type="Gramene" id="Pp3c6_21430V3.2">
    <property type="protein sequence ID" value="Pp3c6_21430V3.2"/>
    <property type="gene ID" value="Pp3c6_21430"/>
</dbReference>
<sequence length="213" mass="24006">MPLSTRRLCVFKNVSMIFLVSALLKYPSRPSPSSLSSLRSTKSLKLKNKRCFFLRMSHRAHSRSFLVDQPCAPSGQIRQPQRLATISEHLRQTCTALLFHNRPIHDDNVPLSILIVDSMHPLKMPAFGGDAAPPKIQVNQNMNIDILHPESATKSIKTAFRLELQDCAVELMIPVTWIISETLWPRKADVLCTELVEPILVQQDIDRTSASPC</sequence>
<protein>
    <submittedName>
        <fullName evidence="1 2">Uncharacterized protein</fullName>
    </submittedName>
</protein>
<dbReference type="EnsemblPlants" id="Pp3c6_21430V3.1">
    <property type="protein sequence ID" value="Pp3c6_21430V3.1"/>
    <property type="gene ID" value="Pp3c6_21430"/>
</dbReference>
<dbReference type="EnsemblPlants" id="Pp3c6_21430V3.2">
    <property type="protein sequence ID" value="Pp3c6_21430V3.2"/>
    <property type="gene ID" value="Pp3c6_21430"/>
</dbReference>
<reference evidence="2" key="3">
    <citation type="submission" date="2020-12" db="UniProtKB">
        <authorList>
            <consortium name="EnsemblPlants"/>
        </authorList>
    </citation>
    <scope>IDENTIFICATION</scope>
</reference>
<reference evidence="1 3" key="1">
    <citation type="journal article" date="2008" name="Science">
        <title>The Physcomitrella genome reveals evolutionary insights into the conquest of land by plants.</title>
        <authorList>
            <person name="Rensing S."/>
            <person name="Lang D."/>
            <person name="Zimmer A."/>
            <person name="Terry A."/>
            <person name="Salamov A."/>
            <person name="Shapiro H."/>
            <person name="Nishiyama T."/>
            <person name="Perroud P.-F."/>
            <person name="Lindquist E."/>
            <person name="Kamisugi Y."/>
            <person name="Tanahashi T."/>
            <person name="Sakakibara K."/>
            <person name="Fujita T."/>
            <person name="Oishi K."/>
            <person name="Shin-I T."/>
            <person name="Kuroki Y."/>
            <person name="Toyoda A."/>
            <person name="Suzuki Y."/>
            <person name="Hashimoto A."/>
            <person name="Yamaguchi K."/>
            <person name="Sugano A."/>
            <person name="Kohara Y."/>
            <person name="Fujiyama A."/>
            <person name="Anterola A."/>
            <person name="Aoki S."/>
            <person name="Ashton N."/>
            <person name="Barbazuk W.B."/>
            <person name="Barker E."/>
            <person name="Bennetzen J."/>
            <person name="Bezanilla M."/>
            <person name="Blankenship R."/>
            <person name="Cho S.H."/>
            <person name="Dutcher S."/>
            <person name="Estelle M."/>
            <person name="Fawcett J.A."/>
            <person name="Gundlach H."/>
            <person name="Hanada K."/>
            <person name="Heyl A."/>
            <person name="Hicks K.A."/>
            <person name="Hugh J."/>
            <person name="Lohr M."/>
            <person name="Mayer K."/>
            <person name="Melkozernov A."/>
            <person name="Murata T."/>
            <person name="Nelson D."/>
            <person name="Pils B."/>
            <person name="Prigge M."/>
            <person name="Reiss B."/>
            <person name="Renner T."/>
            <person name="Rombauts S."/>
            <person name="Rushton P."/>
            <person name="Sanderfoot A."/>
            <person name="Schween G."/>
            <person name="Shiu S.-H."/>
            <person name="Stueber K."/>
            <person name="Theodoulou F.L."/>
            <person name="Tu H."/>
            <person name="Van de Peer Y."/>
            <person name="Verrier P.J."/>
            <person name="Waters E."/>
            <person name="Wood A."/>
            <person name="Yang L."/>
            <person name="Cove D."/>
            <person name="Cuming A."/>
            <person name="Hasebe M."/>
            <person name="Lucas S."/>
            <person name="Mishler D.B."/>
            <person name="Reski R."/>
            <person name="Grigoriev I."/>
            <person name="Quatrano R.S."/>
            <person name="Boore J.L."/>
        </authorList>
    </citation>
    <scope>NUCLEOTIDE SEQUENCE [LARGE SCALE GENOMIC DNA]</scope>
    <source>
        <strain evidence="2 3">cv. Gransden 2004</strain>
    </source>
</reference>
<gene>
    <name evidence="2" type="primary">LOC112283394</name>
    <name evidence="1" type="ORF">PHYPA_009290</name>
</gene>
<dbReference type="GeneID" id="112283394"/>
<dbReference type="Gramene" id="Pp3c6_21430V3.1">
    <property type="protein sequence ID" value="Pp3c6_21430V3.1"/>
    <property type="gene ID" value="Pp3c6_21430"/>
</dbReference>
<organism evidence="1">
    <name type="scientific">Physcomitrium patens</name>
    <name type="common">Spreading-leaved earth moss</name>
    <name type="synonym">Physcomitrella patens</name>
    <dbReference type="NCBI Taxonomy" id="3218"/>
    <lineage>
        <taxon>Eukaryota</taxon>
        <taxon>Viridiplantae</taxon>
        <taxon>Streptophyta</taxon>
        <taxon>Embryophyta</taxon>
        <taxon>Bryophyta</taxon>
        <taxon>Bryophytina</taxon>
        <taxon>Bryopsida</taxon>
        <taxon>Funariidae</taxon>
        <taxon>Funariales</taxon>
        <taxon>Funariaceae</taxon>
        <taxon>Physcomitrium</taxon>
    </lineage>
</organism>
<dbReference type="AlphaFoldDB" id="A0A2K1KGM4"/>
<dbReference type="KEGG" id="ppp:112283394"/>
<evidence type="ECO:0000313" key="1">
    <source>
        <dbReference type="EMBL" id="PNR52915.1"/>
    </source>
</evidence>
<reference evidence="1 3" key="2">
    <citation type="journal article" date="2018" name="Plant J.">
        <title>The Physcomitrella patens chromosome-scale assembly reveals moss genome structure and evolution.</title>
        <authorList>
            <person name="Lang D."/>
            <person name="Ullrich K.K."/>
            <person name="Murat F."/>
            <person name="Fuchs J."/>
            <person name="Jenkins J."/>
            <person name="Haas F.B."/>
            <person name="Piednoel M."/>
            <person name="Gundlach H."/>
            <person name="Van Bel M."/>
            <person name="Meyberg R."/>
            <person name="Vives C."/>
            <person name="Morata J."/>
            <person name="Symeonidi A."/>
            <person name="Hiss M."/>
            <person name="Muchero W."/>
            <person name="Kamisugi Y."/>
            <person name="Saleh O."/>
            <person name="Blanc G."/>
            <person name="Decker E.L."/>
            <person name="van Gessel N."/>
            <person name="Grimwood J."/>
            <person name="Hayes R.D."/>
            <person name="Graham S.W."/>
            <person name="Gunter L.E."/>
            <person name="McDaniel S.F."/>
            <person name="Hoernstein S.N.W."/>
            <person name="Larsson A."/>
            <person name="Li F.W."/>
            <person name="Perroud P.F."/>
            <person name="Phillips J."/>
            <person name="Ranjan P."/>
            <person name="Rokshar D.S."/>
            <person name="Rothfels C.J."/>
            <person name="Schneider L."/>
            <person name="Shu S."/>
            <person name="Stevenson D.W."/>
            <person name="Thummler F."/>
            <person name="Tillich M."/>
            <person name="Villarreal Aguilar J.C."/>
            <person name="Widiez T."/>
            <person name="Wong G.K."/>
            <person name="Wymore A."/>
            <person name="Zhang Y."/>
            <person name="Zimmer A.D."/>
            <person name="Quatrano R.S."/>
            <person name="Mayer K.F.X."/>
            <person name="Goodstein D."/>
            <person name="Casacuberta J.M."/>
            <person name="Vandepoele K."/>
            <person name="Reski R."/>
            <person name="Cuming A.C."/>
            <person name="Tuskan G.A."/>
            <person name="Maumus F."/>
            <person name="Salse J."/>
            <person name="Schmutz J."/>
            <person name="Rensing S.A."/>
        </authorList>
    </citation>
    <scope>NUCLEOTIDE SEQUENCE [LARGE SCALE GENOMIC DNA]</scope>
    <source>
        <strain evidence="2 3">cv. Gransden 2004</strain>
    </source>
</reference>
<evidence type="ECO:0000313" key="2">
    <source>
        <dbReference type="EnsemblPlants" id="Pp3c6_21430V3.1"/>
    </source>
</evidence>